<feature type="chain" id="PRO_5016393120" evidence="2">
    <location>
        <begin position="20"/>
        <end position="295"/>
    </location>
</feature>
<name>A0A316UAP0_9BASI</name>
<feature type="signal peptide" evidence="2">
    <location>
        <begin position="1"/>
        <end position="19"/>
    </location>
</feature>
<dbReference type="RefSeq" id="XP_025349078.1">
    <property type="nucleotide sequence ID" value="XM_025494185.1"/>
</dbReference>
<feature type="region of interest" description="Disordered" evidence="1">
    <location>
        <begin position="191"/>
        <end position="223"/>
    </location>
</feature>
<feature type="region of interest" description="Disordered" evidence="1">
    <location>
        <begin position="237"/>
        <end position="295"/>
    </location>
</feature>
<feature type="compositionally biased region" description="Basic and acidic residues" evidence="1">
    <location>
        <begin position="237"/>
        <end position="275"/>
    </location>
</feature>
<feature type="compositionally biased region" description="Basic and acidic residues" evidence="1">
    <location>
        <begin position="82"/>
        <end position="119"/>
    </location>
</feature>
<feature type="region of interest" description="Disordered" evidence="1">
    <location>
        <begin position="34"/>
        <end position="57"/>
    </location>
</feature>
<proteinExistence type="predicted"/>
<sequence>MRLTYSYLVFALATTIATAIRAAPTVYDESLASRAPDHHHGDPSNLKHPASACGGKTTWGRIGPSGCKYTGRDADSAKEAELSLRAMRPDSSPKRTEAQRKEGEEDLGRLKSLAFEDHPVSQGASRQDEGLEEAHQPRTVKDFDGQAAFPHLDHQGGKAALEHDQWSQYSSPWLEVTDEAGHSTLYVKEAKHEHGENGSDNQEEHLHRHHHHEEARDKGSHEAMEINTDVRREANMARSLKKADSHSACKDHEHVHHQDDHGDHTAHAEGHDKAGRGKKQQKPDGNSYALQNYTW</sequence>
<evidence type="ECO:0000313" key="3">
    <source>
        <dbReference type="EMBL" id="PWN21918.1"/>
    </source>
</evidence>
<keyword evidence="2" id="KW-0732">Signal</keyword>
<dbReference type="Proteomes" id="UP000245942">
    <property type="component" value="Unassembled WGS sequence"/>
</dbReference>
<reference evidence="3 4" key="1">
    <citation type="journal article" date="2018" name="Mol. Biol. Evol.">
        <title>Broad Genomic Sampling Reveals a Smut Pathogenic Ancestry of the Fungal Clade Ustilaginomycotina.</title>
        <authorList>
            <person name="Kijpornyongpan T."/>
            <person name="Mondo S.J."/>
            <person name="Barry K."/>
            <person name="Sandor L."/>
            <person name="Lee J."/>
            <person name="Lipzen A."/>
            <person name="Pangilinan J."/>
            <person name="LaButti K."/>
            <person name="Hainaut M."/>
            <person name="Henrissat B."/>
            <person name="Grigoriev I.V."/>
            <person name="Spatafora J.W."/>
            <person name="Aime M.C."/>
        </authorList>
    </citation>
    <scope>NUCLEOTIDE SEQUENCE [LARGE SCALE GENOMIC DNA]</scope>
    <source>
        <strain evidence="3 4">MCA 4718</strain>
    </source>
</reference>
<protein>
    <submittedName>
        <fullName evidence="3">Uncharacterized protein</fullName>
    </submittedName>
</protein>
<accession>A0A316UAP0</accession>
<organism evidence="3 4">
    <name type="scientific">Pseudomicrostroma glucosiphilum</name>
    <dbReference type="NCBI Taxonomy" id="1684307"/>
    <lineage>
        <taxon>Eukaryota</taxon>
        <taxon>Fungi</taxon>
        <taxon>Dikarya</taxon>
        <taxon>Basidiomycota</taxon>
        <taxon>Ustilaginomycotina</taxon>
        <taxon>Exobasidiomycetes</taxon>
        <taxon>Microstromatales</taxon>
        <taxon>Microstromatales incertae sedis</taxon>
        <taxon>Pseudomicrostroma</taxon>
    </lineage>
</organism>
<feature type="region of interest" description="Disordered" evidence="1">
    <location>
        <begin position="82"/>
        <end position="135"/>
    </location>
</feature>
<evidence type="ECO:0000313" key="4">
    <source>
        <dbReference type="Proteomes" id="UP000245942"/>
    </source>
</evidence>
<gene>
    <name evidence="3" type="ORF">BCV69DRAFT_298119</name>
</gene>
<dbReference type="GeneID" id="37015919"/>
<keyword evidence="4" id="KW-1185">Reference proteome</keyword>
<dbReference type="AlphaFoldDB" id="A0A316UAP0"/>
<evidence type="ECO:0000256" key="1">
    <source>
        <dbReference type="SAM" id="MobiDB-lite"/>
    </source>
</evidence>
<dbReference type="EMBL" id="KZ819324">
    <property type="protein sequence ID" value="PWN21918.1"/>
    <property type="molecule type" value="Genomic_DNA"/>
</dbReference>
<feature type="compositionally biased region" description="Basic and acidic residues" evidence="1">
    <location>
        <begin position="126"/>
        <end position="135"/>
    </location>
</feature>
<evidence type="ECO:0000256" key="2">
    <source>
        <dbReference type="SAM" id="SignalP"/>
    </source>
</evidence>